<dbReference type="STRING" id="1850250.LPB142_16740"/>
<dbReference type="RefSeq" id="WP_068765566.1">
    <property type="nucleotide sequence ID" value="NZ_CP017781.1"/>
</dbReference>
<keyword evidence="1" id="KW-0966">Cell projection</keyword>
<keyword evidence="1" id="KW-0969">Cilium</keyword>
<dbReference type="InterPro" id="IPR010845">
    <property type="entry name" value="FlaF"/>
</dbReference>
<keyword evidence="1" id="KW-0282">Flagellum</keyword>
<dbReference type="Proteomes" id="UP000176562">
    <property type="component" value="Chromosome"/>
</dbReference>
<dbReference type="Pfam" id="PF07309">
    <property type="entry name" value="FlaF"/>
    <property type="match status" value="1"/>
</dbReference>
<evidence type="ECO:0000313" key="2">
    <source>
        <dbReference type="Proteomes" id="UP000176562"/>
    </source>
</evidence>
<dbReference type="EMBL" id="CP017781">
    <property type="protein sequence ID" value="AOZ70767.1"/>
    <property type="molecule type" value="Genomic_DNA"/>
</dbReference>
<sequence>MNATTLAKTAYGNPAQATRTPRGIEYELFARITHRLKQAKERGKVDFGALARALYENRRLWTTLAVDVASPDNGLPPQLRARLFYLNEFTQQHSRKVLSGEAELDVLIDINTSIMRGLRQEGGQA</sequence>
<dbReference type="NCBIfam" id="NF009435">
    <property type="entry name" value="PRK12794.1"/>
    <property type="match status" value="1"/>
</dbReference>
<protein>
    <submittedName>
        <fullName evidence="1">Flagellar biosynthesis regulator FlhF</fullName>
    </submittedName>
</protein>
<dbReference type="GO" id="GO:0044781">
    <property type="term" value="P:bacterial-type flagellum organization"/>
    <property type="evidence" value="ECO:0007669"/>
    <property type="project" value="InterPro"/>
</dbReference>
<gene>
    <name evidence="1" type="ORF">LPB142_16740</name>
</gene>
<keyword evidence="2" id="KW-1185">Reference proteome</keyword>
<accession>A0A1D9MFZ6</accession>
<organism evidence="1 2">
    <name type="scientific">Rhodobacter xanthinilyticus</name>
    <dbReference type="NCBI Taxonomy" id="1850250"/>
    <lineage>
        <taxon>Bacteria</taxon>
        <taxon>Pseudomonadati</taxon>
        <taxon>Pseudomonadota</taxon>
        <taxon>Alphaproteobacteria</taxon>
        <taxon>Rhodobacterales</taxon>
        <taxon>Rhodobacter group</taxon>
        <taxon>Rhodobacter</taxon>
    </lineage>
</organism>
<reference evidence="1 2" key="1">
    <citation type="submission" date="2016-10" db="EMBL/GenBank/DDBJ databases">
        <title>Rhodobacter sp. LPB0142, isolated from sea water.</title>
        <authorList>
            <person name="Kim E."/>
            <person name="Yi H."/>
        </authorList>
    </citation>
    <scope>NUCLEOTIDE SEQUENCE [LARGE SCALE GENOMIC DNA]</scope>
    <source>
        <strain evidence="1 2">LPB0142</strain>
    </source>
</reference>
<dbReference type="AlphaFoldDB" id="A0A1D9MFZ6"/>
<evidence type="ECO:0000313" key="1">
    <source>
        <dbReference type="EMBL" id="AOZ70767.1"/>
    </source>
</evidence>
<name>A0A1D9MFZ6_9RHOB</name>
<dbReference type="KEGG" id="rhp:LPB142_16740"/>
<proteinExistence type="predicted"/>